<dbReference type="GO" id="GO:0003810">
    <property type="term" value="F:protein-glutamine gamma-glutamyltransferase activity"/>
    <property type="evidence" value="ECO:0007669"/>
    <property type="project" value="UniProtKB-EC"/>
</dbReference>
<dbReference type="Pfam" id="PF20085">
    <property type="entry name" value="TGL"/>
    <property type="match status" value="1"/>
</dbReference>
<dbReference type="EC" id="2.3.2.13" evidence="4"/>
<dbReference type="EMBL" id="JARTFS010000011">
    <property type="protein sequence ID" value="MED4402359.1"/>
    <property type="molecule type" value="Genomic_DNA"/>
</dbReference>
<dbReference type="Proteomes" id="UP001342826">
    <property type="component" value="Unassembled WGS sequence"/>
</dbReference>
<evidence type="ECO:0000313" key="4">
    <source>
        <dbReference type="EMBL" id="MED4402359.1"/>
    </source>
</evidence>
<keyword evidence="5" id="KW-1185">Reference proteome</keyword>
<gene>
    <name evidence="4" type="ORF">P9271_13640</name>
</gene>
<evidence type="ECO:0000256" key="3">
    <source>
        <dbReference type="ARBA" id="ARBA00023315"/>
    </source>
</evidence>
<reference evidence="4 5" key="1">
    <citation type="submission" date="2023-03" db="EMBL/GenBank/DDBJ databases">
        <title>Bacillus Genome Sequencing.</title>
        <authorList>
            <person name="Dunlap C."/>
        </authorList>
    </citation>
    <scope>NUCLEOTIDE SEQUENCE [LARGE SCALE GENOMIC DNA]</scope>
    <source>
        <strain evidence="4 5">NRS-1717</strain>
    </source>
</reference>
<keyword evidence="3 4" id="KW-0012">Acyltransferase</keyword>
<proteinExistence type="inferred from homology"/>
<dbReference type="RefSeq" id="WP_328001812.1">
    <property type="nucleotide sequence ID" value="NZ_JARTFS010000011.1"/>
</dbReference>
<name>A0ABU6NZ04_9BACI</name>
<evidence type="ECO:0000256" key="2">
    <source>
        <dbReference type="ARBA" id="ARBA00022969"/>
    </source>
</evidence>
<evidence type="ECO:0000256" key="1">
    <source>
        <dbReference type="ARBA" id="ARBA00022679"/>
    </source>
</evidence>
<accession>A0ABU6NZ04</accession>
<protein>
    <submittedName>
        <fullName evidence="4">Protein-glutamine gamma-glutamyltransferase</fullName>
        <ecNumber evidence="4">2.3.2.13</ecNumber>
    </submittedName>
</protein>
<dbReference type="InterPro" id="IPR020916">
    <property type="entry name" value="Gln_gamma-glutamylTfrase_bac"/>
</dbReference>
<organism evidence="4 5">
    <name type="scientific">Metabacillus fastidiosus</name>
    <dbReference type="NCBI Taxonomy" id="1458"/>
    <lineage>
        <taxon>Bacteria</taxon>
        <taxon>Bacillati</taxon>
        <taxon>Bacillota</taxon>
        <taxon>Bacilli</taxon>
        <taxon>Bacillales</taxon>
        <taxon>Bacillaceae</taxon>
        <taxon>Metabacillus</taxon>
    </lineage>
</organism>
<dbReference type="NCBIfam" id="NF002869">
    <property type="entry name" value="PRK03187.1"/>
    <property type="match status" value="1"/>
</dbReference>
<comment type="caution">
    <text evidence="4">The sequence shown here is derived from an EMBL/GenBank/DDBJ whole genome shotgun (WGS) entry which is preliminary data.</text>
</comment>
<sequence length="280" mass="32144">MIQVSGMPFQPSSLNVGSIEKVIIKRMSDTPVLYSYPSIHKLLFELNLRKNIIESSKAMNNSQAKFTIFQYAKCNDTYWKLTKAGGFLLKSKVSPSAAILDIYQNSSQYAFECATACIIVFYHAVLKSIGKSLFNSLFRNIYLYSWHADPDLGIYTYYANQFLPGDAVYFKNPDFNRKISWYRGVNAVAMSDGKFFGHGAGIKTAKEMIEFLNKQRRPGSNQSAYLTRLVTHPSFQHLSQLSTFQRDYTAYKKQHIISHHNKSSISFLHYLTYLQKQIRP</sequence>
<keyword evidence="1 4" id="KW-0808">Transferase</keyword>
<dbReference type="HAMAP" id="MF_00727">
    <property type="entry name" value="Tgl"/>
    <property type="match status" value="1"/>
</dbReference>
<evidence type="ECO:0000313" key="5">
    <source>
        <dbReference type="Proteomes" id="UP001342826"/>
    </source>
</evidence>
<keyword evidence="2" id="KW-0749">Sporulation</keyword>